<dbReference type="GO" id="GO:0005737">
    <property type="term" value="C:cytoplasm"/>
    <property type="evidence" value="ECO:0007669"/>
    <property type="project" value="TreeGrafter"/>
</dbReference>
<proteinExistence type="inferred from homology"/>
<dbReference type="InterPro" id="IPR030827">
    <property type="entry name" value="Myo_inos_IolG"/>
</dbReference>
<protein>
    <submittedName>
        <fullName evidence="5">Myo-inositol 2-dehydrogenase</fullName>
    </submittedName>
</protein>
<dbReference type="GO" id="GO:0006740">
    <property type="term" value="P:NADPH regeneration"/>
    <property type="evidence" value="ECO:0007669"/>
    <property type="project" value="TreeGrafter"/>
</dbReference>
<gene>
    <name evidence="5" type="ORF">SAMN05892877_109171</name>
</gene>
<dbReference type="PANTHER" id="PTHR42840:SF3">
    <property type="entry name" value="BINDING ROSSMANN FOLD OXIDOREDUCTASE, PUTATIVE (AFU_ORTHOLOGUE AFUA_2G10240)-RELATED"/>
    <property type="match status" value="1"/>
</dbReference>
<keyword evidence="6" id="KW-1185">Reference proteome</keyword>
<dbReference type="InterPro" id="IPR000683">
    <property type="entry name" value="Gfo/Idh/MocA-like_OxRdtase_N"/>
</dbReference>
<dbReference type="GO" id="GO:0000166">
    <property type="term" value="F:nucleotide binding"/>
    <property type="evidence" value="ECO:0007669"/>
    <property type="project" value="InterPro"/>
</dbReference>
<accession>A0A285UJP8</accession>
<evidence type="ECO:0000313" key="5">
    <source>
        <dbReference type="EMBL" id="SOC41993.1"/>
    </source>
</evidence>
<dbReference type="Proteomes" id="UP000219167">
    <property type="component" value="Unassembled WGS sequence"/>
</dbReference>
<dbReference type="EMBL" id="OBQD01000009">
    <property type="protein sequence ID" value="SOC41993.1"/>
    <property type="molecule type" value="Genomic_DNA"/>
</dbReference>
<dbReference type="Pfam" id="PF01408">
    <property type="entry name" value="GFO_IDH_MocA"/>
    <property type="match status" value="1"/>
</dbReference>
<dbReference type="Gene3D" id="3.30.360.10">
    <property type="entry name" value="Dihydrodipicolinate Reductase, domain 2"/>
    <property type="match status" value="1"/>
</dbReference>
<dbReference type="SUPFAM" id="SSF55347">
    <property type="entry name" value="Glyceraldehyde-3-phosphate dehydrogenase-like, C-terminal domain"/>
    <property type="match status" value="1"/>
</dbReference>
<feature type="domain" description="Gfo/Idh/MocA-like oxidoreductase N-terminal" evidence="3">
    <location>
        <begin position="3"/>
        <end position="120"/>
    </location>
</feature>
<evidence type="ECO:0000259" key="3">
    <source>
        <dbReference type="Pfam" id="PF01408"/>
    </source>
</evidence>
<dbReference type="InterPro" id="IPR036291">
    <property type="entry name" value="NAD(P)-bd_dom_sf"/>
</dbReference>
<evidence type="ECO:0000256" key="1">
    <source>
        <dbReference type="ARBA" id="ARBA00010928"/>
    </source>
</evidence>
<comment type="similarity">
    <text evidence="1">Belongs to the Gfo/Idh/MocA family.</text>
</comment>
<name>A0A285UJP8_9HYPH</name>
<dbReference type="NCBIfam" id="TIGR04380">
    <property type="entry name" value="myo_inos_iolG"/>
    <property type="match status" value="1"/>
</dbReference>
<dbReference type="AlphaFoldDB" id="A0A285UJP8"/>
<reference evidence="5 6" key="1">
    <citation type="submission" date="2017-08" db="EMBL/GenBank/DDBJ databases">
        <authorList>
            <person name="de Groot N.N."/>
        </authorList>
    </citation>
    <scope>NUCLEOTIDE SEQUENCE [LARGE SCALE GENOMIC DNA]</scope>
    <source>
        <strain evidence="5 6">JC85</strain>
    </source>
</reference>
<evidence type="ECO:0000313" key="6">
    <source>
        <dbReference type="Proteomes" id="UP000219167"/>
    </source>
</evidence>
<dbReference type="PANTHER" id="PTHR42840">
    <property type="entry name" value="NAD(P)-BINDING ROSSMANN-FOLD SUPERFAMILY PROTEIN-RELATED"/>
    <property type="match status" value="1"/>
</dbReference>
<evidence type="ECO:0000256" key="2">
    <source>
        <dbReference type="ARBA" id="ARBA00023002"/>
    </source>
</evidence>
<dbReference type="RefSeq" id="WP_097140758.1">
    <property type="nucleotide sequence ID" value="NZ_OBQD01000009.1"/>
</dbReference>
<dbReference type="GO" id="GO:0016491">
    <property type="term" value="F:oxidoreductase activity"/>
    <property type="evidence" value="ECO:0007669"/>
    <property type="project" value="UniProtKB-KW"/>
</dbReference>
<dbReference type="SUPFAM" id="SSF51735">
    <property type="entry name" value="NAD(P)-binding Rossmann-fold domains"/>
    <property type="match status" value="1"/>
</dbReference>
<dbReference type="Pfam" id="PF22725">
    <property type="entry name" value="GFO_IDH_MocA_C3"/>
    <property type="match status" value="1"/>
</dbReference>
<sequence length="330" mass="35125">MTVRFGLLGAGRIGKVHARAVTGNPDAVLVAVADAFPAAAEAIAAQYGCAVRTIEDIEAADDIDAVVICTPTDTHADLIERFSRAGKAIFCEKPIDLDVARVRACMRVVEETGGKLMVGFNRRFDPHFMAVHQAIQAGRIGAVEMVTITSRDPGAPPVDYIKRSGGIFRDMTIHDFDMARFLLGEEPVSVTATAAVLVDKAIGEAGDYDSVSVILQTATGKQAIISNSRRATYGYDQRIEVHGSKGMVAAENQRPVSIEIATGDGYTRPPLHDFFMTRYTEAYANEIAGFIASLEKGTPLSPSGADGLAALALADAAVKSVKEKRLVEVG</sequence>
<dbReference type="InterPro" id="IPR055170">
    <property type="entry name" value="GFO_IDH_MocA-like_dom"/>
</dbReference>
<organism evidence="5 6">
    <name type="scientific">Rhizobium subbaraonis</name>
    <dbReference type="NCBI Taxonomy" id="908946"/>
    <lineage>
        <taxon>Bacteria</taxon>
        <taxon>Pseudomonadati</taxon>
        <taxon>Pseudomonadota</taxon>
        <taxon>Alphaproteobacteria</taxon>
        <taxon>Hyphomicrobiales</taxon>
        <taxon>Rhizobiaceae</taxon>
        <taxon>Rhizobium/Agrobacterium group</taxon>
        <taxon>Rhizobium</taxon>
    </lineage>
</organism>
<keyword evidence="2" id="KW-0560">Oxidoreductase</keyword>
<dbReference type="Gene3D" id="3.40.50.720">
    <property type="entry name" value="NAD(P)-binding Rossmann-like Domain"/>
    <property type="match status" value="1"/>
</dbReference>
<evidence type="ECO:0000259" key="4">
    <source>
        <dbReference type="Pfam" id="PF22725"/>
    </source>
</evidence>
<dbReference type="OrthoDB" id="9792935at2"/>
<feature type="domain" description="GFO/IDH/MocA-like oxidoreductase" evidence="4">
    <location>
        <begin position="128"/>
        <end position="248"/>
    </location>
</feature>